<dbReference type="Proteomes" id="UP000025227">
    <property type="component" value="Unplaced"/>
</dbReference>
<evidence type="ECO:0000313" key="3">
    <source>
        <dbReference type="WBParaSite" id="HCON_00086590-00001"/>
    </source>
</evidence>
<evidence type="ECO:0000256" key="1">
    <source>
        <dbReference type="SAM" id="MobiDB-lite"/>
    </source>
</evidence>
<protein>
    <submittedName>
        <fullName evidence="3">Transposase</fullName>
    </submittedName>
</protein>
<feature type="region of interest" description="Disordered" evidence="1">
    <location>
        <begin position="12"/>
        <end position="33"/>
    </location>
</feature>
<dbReference type="WBParaSite" id="HCON_00086590-00001">
    <property type="protein sequence ID" value="HCON_00086590-00001"/>
    <property type="gene ID" value="HCON_00086590"/>
</dbReference>
<reference evidence="3" key="1">
    <citation type="submission" date="2020-12" db="UniProtKB">
        <authorList>
            <consortium name="WormBaseParasite"/>
        </authorList>
    </citation>
    <scope>IDENTIFICATION</scope>
    <source>
        <strain evidence="3">MHco3</strain>
    </source>
</reference>
<name>A0A7I4YDM4_HAECO</name>
<accession>A0A7I4YDM4</accession>
<organism evidence="2 3">
    <name type="scientific">Haemonchus contortus</name>
    <name type="common">Barber pole worm</name>
    <dbReference type="NCBI Taxonomy" id="6289"/>
    <lineage>
        <taxon>Eukaryota</taxon>
        <taxon>Metazoa</taxon>
        <taxon>Ecdysozoa</taxon>
        <taxon>Nematoda</taxon>
        <taxon>Chromadorea</taxon>
        <taxon>Rhabditida</taxon>
        <taxon>Rhabditina</taxon>
        <taxon>Rhabditomorpha</taxon>
        <taxon>Strongyloidea</taxon>
        <taxon>Trichostrongylidae</taxon>
        <taxon>Haemonchus</taxon>
    </lineage>
</organism>
<sequence>MTDLRIEKIVSSDSIPKHHRQRDHEGYRSTTDAVKSVERQRLAAFRPQRFIRPSVRPSDACVLRRRRLNVDDNTRLRANAVNTTLATAVAARTRRTDGRRSLKAAVGDPFRNQPCNRRLTDRTTDRPIDGGAGHVLTAQDTDGPRAFTSHAALNAVCSALSARGQSAVGRPIDR</sequence>
<keyword evidence="2" id="KW-1185">Reference proteome</keyword>
<dbReference type="AlphaFoldDB" id="A0A7I4YDM4"/>
<proteinExistence type="predicted"/>
<evidence type="ECO:0000313" key="2">
    <source>
        <dbReference type="Proteomes" id="UP000025227"/>
    </source>
</evidence>